<evidence type="ECO:0008006" key="4">
    <source>
        <dbReference type="Google" id="ProtNLM"/>
    </source>
</evidence>
<reference evidence="2 3" key="1">
    <citation type="submission" date="2013-05" db="EMBL/GenBank/DDBJ databases">
        <title>Drechslerella stenobrocha genome reveals carnivorous origination and mechanical trapping mechanism of predatory fungi.</title>
        <authorList>
            <person name="Liu X."/>
            <person name="Zhang W."/>
            <person name="Liu K."/>
        </authorList>
    </citation>
    <scope>NUCLEOTIDE SEQUENCE [LARGE SCALE GENOMIC DNA]</scope>
    <source>
        <strain evidence="2 3">248</strain>
    </source>
</reference>
<dbReference type="AlphaFoldDB" id="W7HR92"/>
<feature type="region of interest" description="Disordered" evidence="1">
    <location>
        <begin position="168"/>
        <end position="228"/>
    </location>
</feature>
<proteinExistence type="predicted"/>
<protein>
    <recommendedName>
        <fullName evidence="4">SWIM-type domain-containing protein</fullName>
    </recommendedName>
</protein>
<keyword evidence="3" id="KW-1185">Reference proteome</keyword>
<evidence type="ECO:0000313" key="2">
    <source>
        <dbReference type="EMBL" id="EWC46536.1"/>
    </source>
</evidence>
<name>W7HR92_9PEZI</name>
<dbReference type="HOGENOM" id="CLU_045150_0_0_1"/>
<evidence type="ECO:0000313" key="3">
    <source>
        <dbReference type="Proteomes" id="UP000024837"/>
    </source>
</evidence>
<evidence type="ECO:0000256" key="1">
    <source>
        <dbReference type="SAM" id="MobiDB-lite"/>
    </source>
</evidence>
<dbReference type="EMBL" id="KI966417">
    <property type="protein sequence ID" value="EWC46536.1"/>
    <property type="molecule type" value="Genomic_DNA"/>
</dbReference>
<organism evidence="2 3">
    <name type="scientific">Drechslerella stenobrocha 248</name>
    <dbReference type="NCBI Taxonomy" id="1043628"/>
    <lineage>
        <taxon>Eukaryota</taxon>
        <taxon>Fungi</taxon>
        <taxon>Dikarya</taxon>
        <taxon>Ascomycota</taxon>
        <taxon>Pezizomycotina</taxon>
        <taxon>Orbiliomycetes</taxon>
        <taxon>Orbiliales</taxon>
        <taxon>Orbiliaceae</taxon>
        <taxon>Drechslerella</taxon>
    </lineage>
</organism>
<feature type="region of interest" description="Disordered" evidence="1">
    <location>
        <begin position="27"/>
        <end position="46"/>
    </location>
</feature>
<gene>
    <name evidence="2" type="ORF">DRE_04259</name>
</gene>
<accession>W7HR92</accession>
<dbReference type="OrthoDB" id="5413281at2759"/>
<dbReference type="Proteomes" id="UP000024837">
    <property type="component" value="Unassembled WGS sequence"/>
</dbReference>
<sequence>MPAAVDLPARTLLTALFDSIAAIDIPPPPRAAPPPSTHRALPPPNPLRNLPAQSRNLFLTAHCLLPTTFLEALSLLEKDLVVRYTVDTPAPCPPSSHIYYIRSTPPPPASLAIPGPNFTAKPVAASPQPKGAKSYVYEVRPAAWNCTCIAFTLATYQRHKLLHTQNKEYGNSGAENSDNKDAENAENLGASEGGGSGGDDNDDDIENTGRSGQTTYGGNGPGSQGVDIESDTKYNEEYLDSDAEDYQKAAQDGTGWYGGVHTLSHDAGRRPGSKGGGGVPVCKHLLAAVLAERCSGLFGGYVVERVVSVEEMAEMAVLWD</sequence>